<name>A0A037ZHS0_9RHOB</name>
<proteinExistence type="predicted"/>
<comment type="caution">
    <text evidence="1">The sequence shown here is derived from an EMBL/GenBank/DDBJ whole genome shotgun (WGS) entry which is preliminary data.</text>
</comment>
<dbReference type="EMBL" id="JFKE01000008">
    <property type="protein sequence ID" value="KAJ54340.1"/>
    <property type="molecule type" value="Genomic_DNA"/>
</dbReference>
<organism evidence="1 2">
    <name type="scientific">Actibacterium mucosum KCTC 23349</name>
    <dbReference type="NCBI Taxonomy" id="1454373"/>
    <lineage>
        <taxon>Bacteria</taxon>
        <taxon>Pseudomonadati</taxon>
        <taxon>Pseudomonadota</taxon>
        <taxon>Alphaproteobacteria</taxon>
        <taxon>Rhodobacterales</taxon>
        <taxon>Roseobacteraceae</taxon>
        <taxon>Actibacterium</taxon>
    </lineage>
</organism>
<dbReference type="Proteomes" id="UP000026249">
    <property type="component" value="Unassembled WGS sequence"/>
</dbReference>
<accession>A0A037ZHS0</accession>
<protein>
    <submittedName>
        <fullName evidence="1">Uncharacterized protein</fullName>
    </submittedName>
</protein>
<sequence>MRLLPFIRTMLPGFERPEANTKVQREVFNVNLLDSNFEAYRQSASWIVFSKAGDLRLCKVAVLQTAETDAHGA</sequence>
<evidence type="ECO:0000313" key="1">
    <source>
        <dbReference type="EMBL" id="KAJ54340.1"/>
    </source>
</evidence>
<reference evidence="1 2" key="1">
    <citation type="submission" date="2014-03" db="EMBL/GenBank/DDBJ databases">
        <title>Draft Genome Sequence of Actibacterium mucosum KCTC 23349, a Marine Alphaproteobacterium with Complex Ionic Requirements Isolated from Mediterranean Seawater at Malvarrosa Beach, Valencia, Spain.</title>
        <authorList>
            <person name="Arahal D.R."/>
            <person name="Shao Z."/>
            <person name="Lai Q."/>
            <person name="Pujalte M.J."/>
        </authorList>
    </citation>
    <scope>NUCLEOTIDE SEQUENCE [LARGE SCALE GENOMIC DNA]</scope>
    <source>
        <strain evidence="1 2">KCTC 23349</strain>
    </source>
</reference>
<dbReference type="AlphaFoldDB" id="A0A037ZHS0"/>
<evidence type="ECO:0000313" key="2">
    <source>
        <dbReference type="Proteomes" id="UP000026249"/>
    </source>
</evidence>
<keyword evidence="2" id="KW-1185">Reference proteome</keyword>
<gene>
    <name evidence="1" type="ORF">ACMU_18090</name>
</gene>
<dbReference type="STRING" id="1454373.ACMU_18090"/>